<dbReference type="Proteomes" id="UP001196413">
    <property type="component" value="Unassembled WGS sequence"/>
</dbReference>
<gene>
    <name evidence="2" type="ORF">KIN20_038316</name>
</gene>
<dbReference type="EMBL" id="JAHQIW010007505">
    <property type="protein sequence ID" value="KAJ1375078.1"/>
    <property type="molecule type" value="Genomic_DNA"/>
</dbReference>
<feature type="compositionally biased region" description="Basic and acidic residues" evidence="1">
    <location>
        <begin position="116"/>
        <end position="135"/>
    </location>
</feature>
<feature type="region of interest" description="Disordered" evidence="1">
    <location>
        <begin position="87"/>
        <end position="135"/>
    </location>
</feature>
<comment type="caution">
    <text evidence="2">The sequence shown here is derived from an EMBL/GenBank/DDBJ whole genome shotgun (WGS) entry which is preliminary data.</text>
</comment>
<evidence type="ECO:0000256" key="1">
    <source>
        <dbReference type="SAM" id="MobiDB-lite"/>
    </source>
</evidence>
<protein>
    <recommendedName>
        <fullName evidence="4">H15 domain-containing protein</fullName>
    </recommendedName>
</protein>
<dbReference type="Gene3D" id="1.10.10.10">
    <property type="entry name" value="Winged helix-like DNA-binding domain superfamily/Winged helix DNA-binding domain"/>
    <property type="match status" value="1"/>
</dbReference>
<evidence type="ECO:0008006" key="4">
    <source>
        <dbReference type="Google" id="ProtNLM"/>
    </source>
</evidence>
<accession>A0AAD5RFU3</accession>
<keyword evidence="3" id="KW-1185">Reference proteome</keyword>
<sequence>MLAAAVHGAADVTAAFEASYPKASKDSKPKAAKKAASDPTCSALMATRTINSPLWMALKKAVTKGSLTQVKEKGALAGFTLNKEFIRRGREPTSSKKAEAPMTKTAMKRSASKTANPKEAKKPKSSSSKEKEFGA</sequence>
<name>A0AAD5RFU3_PARTN</name>
<evidence type="ECO:0000313" key="3">
    <source>
        <dbReference type="Proteomes" id="UP001196413"/>
    </source>
</evidence>
<reference evidence="2" key="1">
    <citation type="submission" date="2021-06" db="EMBL/GenBank/DDBJ databases">
        <title>Parelaphostrongylus tenuis whole genome reference sequence.</title>
        <authorList>
            <person name="Garwood T.J."/>
            <person name="Larsen P.A."/>
            <person name="Fountain-Jones N.M."/>
            <person name="Garbe J.R."/>
            <person name="Macchietto M.G."/>
            <person name="Kania S.A."/>
            <person name="Gerhold R.W."/>
            <person name="Richards J.E."/>
            <person name="Wolf T.M."/>
        </authorList>
    </citation>
    <scope>NUCLEOTIDE SEQUENCE</scope>
    <source>
        <strain evidence="2">MNPRO001-30</strain>
        <tissue evidence="2">Meninges</tissue>
    </source>
</reference>
<proteinExistence type="predicted"/>
<evidence type="ECO:0000313" key="2">
    <source>
        <dbReference type="EMBL" id="KAJ1375078.1"/>
    </source>
</evidence>
<dbReference type="AlphaFoldDB" id="A0AAD5RFU3"/>
<feature type="compositionally biased region" description="Basic and acidic residues" evidence="1">
    <location>
        <begin position="87"/>
        <end position="99"/>
    </location>
</feature>
<organism evidence="2 3">
    <name type="scientific">Parelaphostrongylus tenuis</name>
    <name type="common">Meningeal worm</name>
    <dbReference type="NCBI Taxonomy" id="148309"/>
    <lineage>
        <taxon>Eukaryota</taxon>
        <taxon>Metazoa</taxon>
        <taxon>Ecdysozoa</taxon>
        <taxon>Nematoda</taxon>
        <taxon>Chromadorea</taxon>
        <taxon>Rhabditida</taxon>
        <taxon>Rhabditina</taxon>
        <taxon>Rhabditomorpha</taxon>
        <taxon>Strongyloidea</taxon>
        <taxon>Metastrongylidae</taxon>
        <taxon>Parelaphostrongylus</taxon>
    </lineage>
</organism>
<dbReference type="InterPro" id="IPR036388">
    <property type="entry name" value="WH-like_DNA-bd_sf"/>
</dbReference>
<feature type="region of interest" description="Disordered" evidence="1">
    <location>
        <begin position="20"/>
        <end position="40"/>
    </location>
</feature>